<dbReference type="PANTHER" id="PTHR24171">
    <property type="entry name" value="ANKYRIN REPEAT DOMAIN-CONTAINING PROTEIN 39-RELATED"/>
    <property type="match status" value="1"/>
</dbReference>
<feature type="non-terminal residue" evidence="3">
    <location>
        <position position="1"/>
    </location>
</feature>
<evidence type="ECO:0000313" key="3">
    <source>
        <dbReference type="EMBL" id="SVC64294.1"/>
    </source>
</evidence>
<protein>
    <submittedName>
        <fullName evidence="3">Uncharacterized protein</fullName>
    </submittedName>
</protein>
<organism evidence="3">
    <name type="scientific">marine metagenome</name>
    <dbReference type="NCBI Taxonomy" id="408172"/>
    <lineage>
        <taxon>unclassified sequences</taxon>
        <taxon>metagenomes</taxon>
        <taxon>ecological metagenomes</taxon>
    </lineage>
</organism>
<proteinExistence type="predicted"/>
<dbReference type="PANTHER" id="PTHR24171:SF9">
    <property type="entry name" value="ANKYRIN REPEAT DOMAIN-CONTAINING PROTEIN 39"/>
    <property type="match status" value="1"/>
</dbReference>
<dbReference type="SUPFAM" id="SSF48403">
    <property type="entry name" value="Ankyrin repeat"/>
    <property type="match status" value="1"/>
</dbReference>
<evidence type="ECO:0000256" key="2">
    <source>
        <dbReference type="ARBA" id="ARBA00023043"/>
    </source>
</evidence>
<sequence length="247" mass="25896">PLHGAAFLGQEGAAKLLVEAGAKVNARNNKGETPIDSGAAEWSEEIQGIVQFISAIVQVKTDVNKVRDGRPKVVALLKENGGKAGSELAGGLGGIWDAAKNGDLAKLQEALSKDADVNGHDDKGITPLSWAAMAGQTEAAQLLIKKGAKINGKNRDGATPLQAAAFFGQTEIVELLIKNKANLNLTNGEGETPLDSASHGWDEIQGLMQIVGGMLQMEVDLDRAKAGRSKIVDLLKKNGGRSGEDFR</sequence>
<dbReference type="Gene3D" id="1.25.40.20">
    <property type="entry name" value="Ankyrin repeat-containing domain"/>
    <property type="match status" value="3"/>
</dbReference>
<gene>
    <name evidence="3" type="ORF">METZ01_LOCUS317148</name>
</gene>
<dbReference type="EMBL" id="UINC01102568">
    <property type="protein sequence ID" value="SVC64294.1"/>
    <property type="molecule type" value="Genomic_DNA"/>
</dbReference>
<dbReference type="SMART" id="SM00248">
    <property type="entry name" value="ANK"/>
    <property type="match status" value="5"/>
</dbReference>
<accession>A0A382NSZ4</accession>
<reference evidence="3" key="1">
    <citation type="submission" date="2018-05" db="EMBL/GenBank/DDBJ databases">
        <authorList>
            <person name="Lanie J.A."/>
            <person name="Ng W.-L."/>
            <person name="Kazmierczak K.M."/>
            <person name="Andrzejewski T.M."/>
            <person name="Davidsen T.M."/>
            <person name="Wayne K.J."/>
            <person name="Tettelin H."/>
            <person name="Glass J.I."/>
            <person name="Rusch D."/>
            <person name="Podicherti R."/>
            <person name="Tsui H.-C.T."/>
            <person name="Winkler M.E."/>
        </authorList>
    </citation>
    <scope>NUCLEOTIDE SEQUENCE</scope>
</reference>
<name>A0A382NSZ4_9ZZZZ</name>
<dbReference type="InterPro" id="IPR002110">
    <property type="entry name" value="Ankyrin_rpt"/>
</dbReference>
<dbReference type="PROSITE" id="PS50088">
    <property type="entry name" value="ANK_REPEAT"/>
    <property type="match status" value="3"/>
</dbReference>
<dbReference type="AlphaFoldDB" id="A0A382NSZ4"/>
<dbReference type="Pfam" id="PF12796">
    <property type="entry name" value="Ank_2"/>
    <property type="match status" value="1"/>
</dbReference>
<keyword evidence="2" id="KW-0040">ANK repeat</keyword>
<evidence type="ECO:0000256" key="1">
    <source>
        <dbReference type="ARBA" id="ARBA00022737"/>
    </source>
</evidence>
<dbReference type="InterPro" id="IPR036770">
    <property type="entry name" value="Ankyrin_rpt-contain_sf"/>
</dbReference>
<keyword evidence="1" id="KW-0677">Repeat</keyword>
<dbReference type="PROSITE" id="PS50297">
    <property type="entry name" value="ANK_REP_REGION"/>
    <property type="match status" value="3"/>
</dbReference>
<dbReference type="Pfam" id="PF00023">
    <property type="entry name" value="Ank"/>
    <property type="match status" value="1"/>
</dbReference>